<protein>
    <submittedName>
        <fullName evidence="3">Uncharacterized protein</fullName>
    </submittedName>
</protein>
<accession>A0A2I1CBA0</accession>
<dbReference type="OrthoDB" id="4509772at2759"/>
<evidence type="ECO:0000256" key="1">
    <source>
        <dbReference type="SAM" id="MobiDB-lite"/>
    </source>
</evidence>
<reference evidence="4" key="1">
    <citation type="journal article" date="2018" name="Proc. Natl. Acad. Sci. U.S.A.">
        <title>Linking secondary metabolites to gene clusters through genome sequencing of six diverse Aspergillus species.</title>
        <authorList>
            <person name="Kaerboelling I."/>
            <person name="Vesth T.C."/>
            <person name="Frisvad J.C."/>
            <person name="Nybo J.L."/>
            <person name="Theobald S."/>
            <person name="Kuo A."/>
            <person name="Bowyer P."/>
            <person name="Matsuda Y."/>
            <person name="Mondo S."/>
            <person name="Lyhne E.K."/>
            <person name="Kogle M.E."/>
            <person name="Clum A."/>
            <person name="Lipzen A."/>
            <person name="Salamov A."/>
            <person name="Ngan C.Y."/>
            <person name="Daum C."/>
            <person name="Chiniquy J."/>
            <person name="Barry K."/>
            <person name="LaButti K."/>
            <person name="Haridas S."/>
            <person name="Simmons B.A."/>
            <person name="Magnuson J.K."/>
            <person name="Mortensen U.H."/>
            <person name="Larsen T.O."/>
            <person name="Grigoriev I.V."/>
            <person name="Baker S.E."/>
            <person name="Andersen M.R."/>
        </authorList>
    </citation>
    <scope>NUCLEOTIDE SEQUENCE [LARGE SCALE GENOMIC DNA]</scope>
    <source>
        <strain evidence="4">IBT 16806</strain>
    </source>
</reference>
<dbReference type="EMBL" id="MSZS01000003">
    <property type="protein sequence ID" value="PKX94918.1"/>
    <property type="molecule type" value="Genomic_DNA"/>
</dbReference>
<sequence length="415" mass="40594">MATLRKAKASLLALIFLVDMVSFSGLVGARPIAMNQLDFEGYHGKLGHEGAAGLAEELRWHKASGVDSSTHIQSRQYSDFDGTATGDMTTGNAPAGSGQPQPGSTTTGNTWGGNSLAGTVPSGVAVTPPGGEDEGTAASPWSPGSSAPGAEASGSATAGSRPGSGSKGGDASTTTSASSGTPASWGGSGGSSSASASPGTKTSGSWVSGNAGDASGAGTRPNNSGLSPSSSGSSTAMAGLGLGSGDTSSKGSGTVSSALGASGTPRPGMPAPSVGSSSSADGTAGNWGSEFAKDNADYGNDSPSTLATGARASTPNEPAESGTATKGAEAVDTTLSRASASMEAPDSASNKASERTKRSTETDPVNGAETPAMESTVEQPTPAAAQMSMSLRAQPAVVKERKGRLIRYWTSFLRL</sequence>
<feature type="compositionally biased region" description="Polar residues" evidence="1">
    <location>
        <begin position="86"/>
        <end position="102"/>
    </location>
</feature>
<name>A0A2I1CBA0_ASPN1</name>
<keyword evidence="4" id="KW-1185">Reference proteome</keyword>
<feature type="compositionally biased region" description="Polar residues" evidence="1">
    <location>
        <begin position="301"/>
        <end position="316"/>
    </location>
</feature>
<feature type="region of interest" description="Disordered" evidence="1">
    <location>
        <begin position="65"/>
        <end position="396"/>
    </location>
</feature>
<feature type="signal peptide" evidence="2">
    <location>
        <begin position="1"/>
        <end position="29"/>
    </location>
</feature>
<feature type="chain" id="PRO_5014134993" evidence="2">
    <location>
        <begin position="30"/>
        <end position="415"/>
    </location>
</feature>
<gene>
    <name evidence="3" type="ORF">P174DRAFT_418889</name>
</gene>
<dbReference type="OMA" id="DFEGYHG"/>
<organism evidence="3 4">
    <name type="scientific">Aspergillus novofumigatus (strain IBT 16806)</name>
    <dbReference type="NCBI Taxonomy" id="1392255"/>
    <lineage>
        <taxon>Eukaryota</taxon>
        <taxon>Fungi</taxon>
        <taxon>Dikarya</taxon>
        <taxon>Ascomycota</taxon>
        <taxon>Pezizomycotina</taxon>
        <taxon>Eurotiomycetes</taxon>
        <taxon>Eurotiomycetidae</taxon>
        <taxon>Eurotiales</taxon>
        <taxon>Aspergillaceae</taxon>
        <taxon>Aspergillus</taxon>
        <taxon>Aspergillus subgen. Fumigati</taxon>
    </lineage>
</organism>
<feature type="compositionally biased region" description="Polar residues" evidence="1">
    <location>
        <begin position="66"/>
        <end position="77"/>
    </location>
</feature>
<dbReference type="Proteomes" id="UP000234474">
    <property type="component" value="Unassembled WGS sequence"/>
</dbReference>
<keyword evidence="2" id="KW-0732">Signal</keyword>
<evidence type="ECO:0000313" key="3">
    <source>
        <dbReference type="EMBL" id="PKX94918.1"/>
    </source>
</evidence>
<dbReference type="AlphaFoldDB" id="A0A2I1CBA0"/>
<evidence type="ECO:0000313" key="4">
    <source>
        <dbReference type="Proteomes" id="UP000234474"/>
    </source>
</evidence>
<feature type="compositionally biased region" description="Low complexity" evidence="1">
    <location>
        <begin position="103"/>
        <end position="114"/>
    </location>
</feature>
<comment type="caution">
    <text evidence="3">The sequence shown here is derived from an EMBL/GenBank/DDBJ whole genome shotgun (WGS) entry which is preliminary data.</text>
</comment>
<evidence type="ECO:0000256" key="2">
    <source>
        <dbReference type="SAM" id="SignalP"/>
    </source>
</evidence>
<proteinExistence type="predicted"/>
<dbReference type="GeneID" id="36532068"/>
<dbReference type="VEuPathDB" id="FungiDB:P174DRAFT_418889"/>
<feature type="compositionally biased region" description="Low complexity" evidence="1">
    <location>
        <begin position="136"/>
        <end position="205"/>
    </location>
</feature>
<feature type="compositionally biased region" description="Low complexity" evidence="1">
    <location>
        <begin position="224"/>
        <end position="257"/>
    </location>
</feature>
<feature type="compositionally biased region" description="Basic and acidic residues" evidence="1">
    <location>
        <begin position="352"/>
        <end position="361"/>
    </location>
</feature>
<dbReference type="RefSeq" id="XP_024683513.1">
    <property type="nucleotide sequence ID" value="XM_024824743.1"/>
</dbReference>